<dbReference type="RefSeq" id="WP_381360165.1">
    <property type="nucleotide sequence ID" value="NZ_JBHSOA010000014.1"/>
</dbReference>
<dbReference type="Gene3D" id="2.30.30.440">
    <property type="entry name" value="Domain of unknown function DUF1918"/>
    <property type="match status" value="1"/>
</dbReference>
<evidence type="ECO:0000313" key="4">
    <source>
        <dbReference type="Proteomes" id="UP001596180"/>
    </source>
</evidence>
<dbReference type="Proteomes" id="UP001596180">
    <property type="component" value="Unassembled WGS sequence"/>
</dbReference>
<evidence type="ECO:0000259" key="2">
    <source>
        <dbReference type="Pfam" id="PF08940"/>
    </source>
</evidence>
<organism evidence="3 4">
    <name type="scientific">Streptomyces chlorus</name>
    <dbReference type="NCBI Taxonomy" id="887452"/>
    <lineage>
        <taxon>Bacteria</taxon>
        <taxon>Bacillati</taxon>
        <taxon>Actinomycetota</taxon>
        <taxon>Actinomycetes</taxon>
        <taxon>Kitasatosporales</taxon>
        <taxon>Streptomycetaceae</taxon>
        <taxon>Streptomyces</taxon>
    </lineage>
</organism>
<dbReference type="EMBL" id="JBHSOA010000014">
    <property type="protein sequence ID" value="MFC5851793.1"/>
    <property type="molecule type" value="Genomic_DNA"/>
</dbReference>
<gene>
    <name evidence="3" type="ORF">ACFPZI_08110</name>
</gene>
<proteinExistence type="predicted"/>
<accession>A0ABW1DV18</accession>
<dbReference type="Pfam" id="PF08940">
    <property type="entry name" value="DUF1918"/>
    <property type="match status" value="1"/>
</dbReference>
<protein>
    <submittedName>
        <fullName evidence="3">DUF1918 domain-containing protein</fullName>
    </submittedName>
</protein>
<evidence type="ECO:0000313" key="3">
    <source>
        <dbReference type="EMBL" id="MFC5851793.1"/>
    </source>
</evidence>
<reference evidence="4" key="1">
    <citation type="journal article" date="2019" name="Int. J. Syst. Evol. Microbiol.">
        <title>The Global Catalogue of Microorganisms (GCM) 10K type strain sequencing project: providing services to taxonomists for standard genome sequencing and annotation.</title>
        <authorList>
            <consortium name="The Broad Institute Genomics Platform"/>
            <consortium name="The Broad Institute Genome Sequencing Center for Infectious Disease"/>
            <person name="Wu L."/>
            <person name="Ma J."/>
        </authorList>
    </citation>
    <scope>NUCLEOTIDE SEQUENCE [LARGE SCALE GENOMIC DNA]</scope>
    <source>
        <strain evidence="4">JCM 10411</strain>
    </source>
</reference>
<name>A0ABW1DV18_9ACTN</name>
<dbReference type="SUPFAM" id="SSF50118">
    <property type="entry name" value="Cell growth inhibitor/plasmid maintenance toxic component"/>
    <property type="match status" value="1"/>
</dbReference>
<dbReference type="InterPro" id="IPR015035">
    <property type="entry name" value="DUF1918"/>
</dbReference>
<feature type="region of interest" description="Disordered" evidence="1">
    <location>
        <begin position="51"/>
        <end position="75"/>
    </location>
</feature>
<keyword evidence="4" id="KW-1185">Reference proteome</keyword>
<sequence length="75" mass="8334">MRAQAGDVMRFTSRKAGNPEHRATVVEVLGRDGEPPYRLRYDDGHESEIFPGPGCVIETRPARDAAQPHTMGESR</sequence>
<evidence type="ECO:0000256" key="1">
    <source>
        <dbReference type="SAM" id="MobiDB-lite"/>
    </source>
</evidence>
<feature type="domain" description="DUF1918" evidence="2">
    <location>
        <begin position="1"/>
        <end position="57"/>
    </location>
</feature>
<comment type="caution">
    <text evidence="3">The sequence shown here is derived from an EMBL/GenBank/DDBJ whole genome shotgun (WGS) entry which is preliminary data.</text>
</comment>